<evidence type="ECO:0000259" key="3">
    <source>
        <dbReference type="PROSITE" id="PS50097"/>
    </source>
</evidence>
<keyword evidence="5" id="KW-1185">Reference proteome</keyword>
<dbReference type="Ensembl" id="ENSMZET00005009460.1">
    <property type="protein sequence ID" value="ENSMZEP00005009111.1"/>
    <property type="gene ID" value="ENSMZEG00005006918.1"/>
</dbReference>
<dbReference type="GO" id="GO:0072686">
    <property type="term" value="C:mitotic spindle"/>
    <property type="evidence" value="ECO:0007669"/>
    <property type="project" value="TreeGrafter"/>
</dbReference>
<dbReference type="Pfam" id="PF01344">
    <property type="entry name" value="Kelch_1"/>
    <property type="match status" value="1"/>
</dbReference>
<reference evidence="4 5" key="1">
    <citation type="journal article" date="2014" name="Nature">
        <title>The genomic substrate for adaptive radiation in African cichlid fish.</title>
        <authorList>
            <person name="Brawand D."/>
            <person name="Wagner C.E."/>
            <person name="Li Y.I."/>
            <person name="Malinsky M."/>
            <person name="Keller I."/>
            <person name="Fan S."/>
            <person name="Simakov O."/>
            <person name="Ng A.Y."/>
            <person name="Lim Z.W."/>
            <person name="Bezault E."/>
            <person name="Turner-Maier J."/>
            <person name="Johnson J."/>
            <person name="Alcazar R."/>
            <person name="Noh H.J."/>
            <person name="Russell P."/>
            <person name="Aken B."/>
            <person name="Alfoldi J."/>
            <person name="Amemiya C."/>
            <person name="Azzouzi N."/>
            <person name="Baroiller J.F."/>
            <person name="Barloy-Hubler F."/>
            <person name="Berlin A."/>
            <person name="Bloomquist R."/>
            <person name="Carleton K.L."/>
            <person name="Conte M.A."/>
            <person name="D'Cotta H."/>
            <person name="Eshel O."/>
            <person name="Gaffney L."/>
            <person name="Galibert F."/>
            <person name="Gante H.F."/>
            <person name="Gnerre S."/>
            <person name="Greuter L."/>
            <person name="Guyon R."/>
            <person name="Haddad N.S."/>
            <person name="Haerty W."/>
            <person name="Harris R.M."/>
            <person name="Hofmann H.A."/>
            <person name="Hourlier T."/>
            <person name="Hulata G."/>
            <person name="Jaffe D.B."/>
            <person name="Lara M."/>
            <person name="Lee A.P."/>
            <person name="MacCallum I."/>
            <person name="Mwaiko S."/>
            <person name="Nikaido M."/>
            <person name="Nishihara H."/>
            <person name="Ozouf-Costaz C."/>
            <person name="Penman D.J."/>
            <person name="Przybylski D."/>
            <person name="Rakotomanga M."/>
            <person name="Renn S.C.P."/>
            <person name="Ribeiro F.J."/>
            <person name="Ron M."/>
            <person name="Salzburger W."/>
            <person name="Sanchez-Pulido L."/>
            <person name="Santos M.E."/>
            <person name="Searle S."/>
            <person name="Sharpe T."/>
            <person name="Swofford R."/>
            <person name="Tan F.J."/>
            <person name="Williams L."/>
            <person name="Young S."/>
            <person name="Yin S."/>
            <person name="Okada N."/>
            <person name="Kocher T.D."/>
            <person name="Miska E.A."/>
            <person name="Lander E.S."/>
            <person name="Venkatesh B."/>
            <person name="Fernald R.D."/>
            <person name="Meyer A."/>
            <person name="Ponting C.P."/>
            <person name="Streelman J.T."/>
            <person name="Lindblad-Toh K."/>
            <person name="Seehausen O."/>
            <person name="Di Palma F."/>
        </authorList>
    </citation>
    <scope>NUCLEOTIDE SEQUENCE</scope>
</reference>
<dbReference type="PANTHER" id="PTHR45632">
    <property type="entry name" value="LD33804P"/>
    <property type="match status" value="1"/>
</dbReference>
<reference evidence="4" key="3">
    <citation type="submission" date="2025-09" db="UniProtKB">
        <authorList>
            <consortium name="Ensembl"/>
        </authorList>
    </citation>
    <scope>IDENTIFICATION</scope>
</reference>
<reference evidence="4" key="2">
    <citation type="submission" date="2025-08" db="UniProtKB">
        <authorList>
            <consortium name="Ensembl"/>
        </authorList>
    </citation>
    <scope>IDENTIFICATION</scope>
</reference>
<dbReference type="GO" id="GO:0006513">
    <property type="term" value="P:protein monoubiquitination"/>
    <property type="evidence" value="ECO:0007669"/>
    <property type="project" value="TreeGrafter"/>
</dbReference>
<feature type="domain" description="BTB" evidence="3">
    <location>
        <begin position="57"/>
        <end position="124"/>
    </location>
</feature>
<dbReference type="AlphaFoldDB" id="A0A3P9BH84"/>
<proteinExistence type="predicted"/>
<dbReference type="Gene3D" id="2.120.10.80">
    <property type="entry name" value="Kelch-type beta propeller"/>
    <property type="match status" value="1"/>
</dbReference>
<dbReference type="CTD" id="84861"/>
<keyword evidence="2" id="KW-0677">Repeat</keyword>
<sequence length="638" mass="71954">MKPERRCAVMAEDGALSPVGGRAGSSGRLRRQSYRSSEHFCSLLDGLLSLRHSGTLFDVVLVVESRPIQAHRIILAASCDYFRGMFAGGLRETQQKEIAIHGVSYMAMKKILDYIYTSEIDLDPECVQEVLIAATLVQLENVIGFCCDFLFSWMDESNILELYHLADLYALQQLKAKVHSFMLSNIQTLSRTDVYRQLPQDEVFSALSSDELQVNSENEVYEAALHYHYSPEQVETDQVYLQVSPKDNLKMLDAVRFCLIEKHMLQRLHNRLKQCPLKDSVSAALRYHEQELLQPVLQTPLTQPRSTFHCILGFGGMFSSSSLAYTDHLFQVFHPSWGEWRSLTAAHTPRMSNQGIAVLNNFVYLIGGDMNTSGFHAETCCWRYDPRHNKWHTIQPLQQQHADHCVCVVGGHIYAIGGRDYNHELESVERYDPHKDTWEFVSPLKREVYAHAGAVVDGKIYITCGRRGVAYLRETCCFDPAANRWTGCAEGPVERAWHGMAAVNGRMYVIGGSNDERGYRRDVLKVACFNPTANSWSLMSPLPAGHGEPGIAVLDSHIYVVGGRTHDKGNRMKYVHVYNADKDEWKNGTKFKAHVSGLAACVALMTPAVIAQARSWEQRTKASWEEVDMDSSDDSSVD</sequence>
<dbReference type="InterPro" id="IPR056737">
    <property type="entry name" value="Beta-prop_ATRN-MKLN-like"/>
</dbReference>
<dbReference type="InterPro" id="IPR000210">
    <property type="entry name" value="BTB/POZ_dom"/>
</dbReference>
<dbReference type="GeneTree" id="ENSGT00940000159598"/>
<dbReference type="SMART" id="SM00612">
    <property type="entry name" value="Kelch"/>
    <property type="match status" value="6"/>
</dbReference>
<dbReference type="GO" id="GO:0005634">
    <property type="term" value="C:nucleus"/>
    <property type="evidence" value="ECO:0007669"/>
    <property type="project" value="TreeGrafter"/>
</dbReference>
<dbReference type="InterPro" id="IPR006652">
    <property type="entry name" value="Kelch_1"/>
</dbReference>
<dbReference type="GeneID" id="101466302"/>
<name>A0A3P9BH84_9CICH</name>
<dbReference type="SUPFAM" id="SSF54695">
    <property type="entry name" value="POZ domain"/>
    <property type="match status" value="1"/>
</dbReference>
<dbReference type="Pfam" id="PF00651">
    <property type="entry name" value="BTB"/>
    <property type="match status" value="1"/>
</dbReference>
<dbReference type="PIRSF" id="PIRSF037037">
    <property type="entry name" value="Kelch-like_protein_gigaxonin"/>
    <property type="match status" value="1"/>
</dbReference>
<dbReference type="InterPro" id="IPR017096">
    <property type="entry name" value="BTB-kelch_protein"/>
</dbReference>
<evidence type="ECO:0000256" key="2">
    <source>
        <dbReference type="ARBA" id="ARBA00022737"/>
    </source>
</evidence>
<dbReference type="Pfam" id="PF07707">
    <property type="entry name" value="BACK"/>
    <property type="match status" value="1"/>
</dbReference>
<dbReference type="InterPro" id="IPR011705">
    <property type="entry name" value="BACK"/>
</dbReference>
<protein>
    <submittedName>
        <fullName evidence="4">Kelch like family member 22</fullName>
    </submittedName>
</protein>
<dbReference type="Gene3D" id="1.25.40.420">
    <property type="match status" value="1"/>
</dbReference>
<dbReference type="STRING" id="106582.ENSMZEP00005009111"/>
<dbReference type="KEGG" id="mze:101466302"/>
<dbReference type="RefSeq" id="XP_004544164.1">
    <property type="nucleotide sequence ID" value="XM_004544107.2"/>
</dbReference>
<dbReference type="OrthoDB" id="45365at2759"/>
<evidence type="ECO:0000313" key="4">
    <source>
        <dbReference type="Ensembl" id="ENSMZEP00005009111.1"/>
    </source>
</evidence>
<dbReference type="GO" id="GO:1904263">
    <property type="term" value="P:positive regulation of TORC1 signaling"/>
    <property type="evidence" value="ECO:0007669"/>
    <property type="project" value="TreeGrafter"/>
</dbReference>
<dbReference type="GO" id="GO:0005829">
    <property type="term" value="C:cytosol"/>
    <property type="evidence" value="ECO:0007669"/>
    <property type="project" value="TreeGrafter"/>
</dbReference>
<accession>A0A3P9BH84</accession>
<dbReference type="InterPro" id="IPR011333">
    <property type="entry name" value="SKP1/BTB/POZ_sf"/>
</dbReference>
<evidence type="ECO:0000256" key="1">
    <source>
        <dbReference type="ARBA" id="ARBA00022441"/>
    </source>
</evidence>
<keyword evidence="1" id="KW-0880">Kelch repeat</keyword>
<dbReference type="PANTHER" id="PTHR45632:SF5">
    <property type="entry name" value="KELCH-LIKE PROTEIN 22"/>
    <property type="match status" value="1"/>
</dbReference>
<dbReference type="Pfam" id="PF24981">
    <property type="entry name" value="Beta-prop_ATRN-LZTR1"/>
    <property type="match status" value="1"/>
</dbReference>
<dbReference type="Gene3D" id="3.30.710.10">
    <property type="entry name" value="Potassium Channel Kv1.1, Chain A"/>
    <property type="match status" value="1"/>
</dbReference>
<dbReference type="PROSITE" id="PS50097">
    <property type="entry name" value="BTB"/>
    <property type="match status" value="1"/>
</dbReference>
<evidence type="ECO:0000313" key="5">
    <source>
        <dbReference type="Proteomes" id="UP000265160"/>
    </source>
</evidence>
<dbReference type="SMART" id="SM00225">
    <property type="entry name" value="BTB"/>
    <property type="match status" value="1"/>
</dbReference>
<dbReference type="SUPFAM" id="SSF117281">
    <property type="entry name" value="Kelch motif"/>
    <property type="match status" value="1"/>
</dbReference>
<organism evidence="4 5">
    <name type="scientific">Maylandia zebra</name>
    <name type="common">zebra mbuna</name>
    <dbReference type="NCBI Taxonomy" id="106582"/>
    <lineage>
        <taxon>Eukaryota</taxon>
        <taxon>Metazoa</taxon>
        <taxon>Chordata</taxon>
        <taxon>Craniata</taxon>
        <taxon>Vertebrata</taxon>
        <taxon>Euteleostomi</taxon>
        <taxon>Actinopterygii</taxon>
        <taxon>Neopterygii</taxon>
        <taxon>Teleostei</taxon>
        <taxon>Neoteleostei</taxon>
        <taxon>Acanthomorphata</taxon>
        <taxon>Ovalentaria</taxon>
        <taxon>Cichlomorphae</taxon>
        <taxon>Cichliformes</taxon>
        <taxon>Cichlidae</taxon>
        <taxon>African cichlids</taxon>
        <taxon>Pseudocrenilabrinae</taxon>
        <taxon>Haplochromini</taxon>
        <taxon>Maylandia</taxon>
        <taxon>Maylandia zebra complex</taxon>
    </lineage>
</organism>
<dbReference type="UniPathway" id="UPA00143"/>
<dbReference type="GO" id="GO:0031463">
    <property type="term" value="C:Cul3-RING ubiquitin ligase complex"/>
    <property type="evidence" value="ECO:0007669"/>
    <property type="project" value="TreeGrafter"/>
</dbReference>
<dbReference type="InterPro" id="IPR015915">
    <property type="entry name" value="Kelch-typ_b-propeller"/>
</dbReference>
<dbReference type="GO" id="GO:0043161">
    <property type="term" value="P:proteasome-mediated ubiquitin-dependent protein catabolic process"/>
    <property type="evidence" value="ECO:0007669"/>
    <property type="project" value="TreeGrafter"/>
</dbReference>
<dbReference type="GO" id="GO:0005827">
    <property type="term" value="C:polar microtubule"/>
    <property type="evidence" value="ECO:0007669"/>
    <property type="project" value="TreeGrafter"/>
</dbReference>
<dbReference type="Proteomes" id="UP000265160">
    <property type="component" value="LG12"/>
</dbReference>
<dbReference type="SMART" id="SM00875">
    <property type="entry name" value="BACK"/>
    <property type="match status" value="1"/>
</dbReference>